<evidence type="ECO:0000259" key="1">
    <source>
        <dbReference type="PROSITE" id="PS51186"/>
    </source>
</evidence>
<reference evidence="3" key="1">
    <citation type="submission" date="2011-12" db="EMBL/GenBank/DDBJ databases">
        <title>Complete sequence of Methanoregula formicicum SMSP.</title>
        <authorList>
            <person name="Lucas S."/>
            <person name="Han J."/>
            <person name="Lapidus A."/>
            <person name="Cheng J.-F."/>
            <person name="Goodwin L."/>
            <person name="Pitluck S."/>
            <person name="Peters L."/>
            <person name="Ovchinnikova G."/>
            <person name="Teshima H."/>
            <person name="Detter J.C."/>
            <person name="Han C."/>
            <person name="Tapia R."/>
            <person name="Land M."/>
            <person name="Hauser L."/>
            <person name="Kyrpides N."/>
            <person name="Ivanova N."/>
            <person name="Pagani I."/>
            <person name="Imachi H."/>
            <person name="Tamaki H."/>
            <person name="Sekiguchi Y."/>
            <person name="Kamagata Y."/>
            <person name="Cadillo-Quiroz H."/>
            <person name="Zinder S."/>
            <person name="Liu W.-T."/>
            <person name="Woyke T."/>
        </authorList>
    </citation>
    <scope>NUCLEOTIDE SEQUENCE [LARGE SCALE GENOMIC DNA]</scope>
    <source>
        <strain evidence="3">DSM 22288 / NBRC 105244 / SMSP</strain>
    </source>
</reference>
<dbReference type="RefSeq" id="WP_015284545.1">
    <property type="nucleotide sequence ID" value="NC_019943.1"/>
</dbReference>
<sequence length="178" mass="18896">MNSFFIRQELPDDALGISEVHLQAFGQDRESRLVDALRNDGVVNPDLSFVAVHGERIIGHILFTPVQIVSGTVASPALALAPLGVHQDYQCRGIGAALIEDGLAECRRLGHHIVIVVGHPLYYPRFGFTAASDAGITAPFPCPDDAFMALPLKPGALDGIGGMVRYPAAFDAVGAHTS</sequence>
<dbReference type="STRING" id="593750.Metfor_0511"/>
<dbReference type="InterPro" id="IPR016181">
    <property type="entry name" value="Acyl_CoA_acyltransferase"/>
</dbReference>
<proteinExistence type="predicted"/>
<dbReference type="GeneID" id="14309184"/>
<keyword evidence="3" id="KW-1185">Reference proteome</keyword>
<feature type="domain" description="N-acetyltransferase" evidence="1">
    <location>
        <begin position="4"/>
        <end position="153"/>
    </location>
</feature>
<evidence type="ECO:0000313" key="3">
    <source>
        <dbReference type="Proteomes" id="UP000010824"/>
    </source>
</evidence>
<organism evidence="2 3">
    <name type="scientific">Methanoregula formicica (strain DSM 22288 / NBRC 105244 / SMSP)</name>
    <dbReference type="NCBI Taxonomy" id="593750"/>
    <lineage>
        <taxon>Archaea</taxon>
        <taxon>Methanobacteriati</taxon>
        <taxon>Methanobacteriota</taxon>
        <taxon>Stenosarchaea group</taxon>
        <taxon>Methanomicrobia</taxon>
        <taxon>Methanomicrobiales</taxon>
        <taxon>Methanoregulaceae</taxon>
        <taxon>Methanoregula</taxon>
    </lineage>
</organism>
<gene>
    <name evidence="2" type="ordered locus">Metfor_0511</name>
</gene>
<protein>
    <submittedName>
        <fullName evidence="2">Putative acetyltransferase</fullName>
    </submittedName>
</protein>
<dbReference type="OrthoDB" id="70064at2157"/>
<dbReference type="EMBL" id="CP003167">
    <property type="protein sequence ID" value="AGB01581.1"/>
    <property type="molecule type" value="Genomic_DNA"/>
</dbReference>
<evidence type="ECO:0000313" key="2">
    <source>
        <dbReference type="EMBL" id="AGB01581.1"/>
    </source>
</evidence>
<name>L0HCQ8_METFS</name>
<dbReference type="GO" id="GO:0016747">
    <property type="term" value="F:acyltransferase activity, transferring groups other than amino-acyl groups"/>
    <property type="evidence" value="ECO:0007669"/>
    <property type="project" value="InterPro"/>
</dbReference>
<dbReference type="eggNOG" id="arCOG00850">
    <property type="taxonomic scope" value="Archaea"/>
</dbReference>
<dbReference type="HOGENOM" id="CLU_081840_3_2_2"/>
<keyword evidence="2" id="KW-0808">Transferase</keyword>
<dbReference type="AlphaFoldDB" id="L0HCQ8"/>
<dbReference type="InterPro" id="IPR000182">
    <property type="entry name" value="GNAT_dom"/>
</dbReference>
<dbReference type="InParanoid" id="L0HCQ8"/>
<reference evidence="2 3" key="2">
    <citation type="journal article" date="2014" name="Genome Announc.">
        <title>Complete Genome Sequence of Methanoregula formicica SMSPT, a Mesophilic Hydrogenotrophic Methanogen Isolated from a Methanogenic Upflow Anaerobic Sludge Blanket Reactor.</title>
        <authorList>
            <person name="Yamamoto K."/>
            <person name="Tamaki H."/>
            <person name="Cadillo-Quiroz H."/>
            <person name="Imachi H."/>
            <person name="Kyrpides N."/>
            <person name="Woyke T."/>
            <person name="Goodwin L."/>
            <person name="Zinder S.H."/>
            <person name="Kamagata Y."/>
            <person name="Liu W.T."/>
        </authorList>
    </citation>
    <scope>NUCLEOTIDE SEQUENCE [LARGE SCALE GENOMIC DNA]</scope>
    <source>
        <strain evidence="3">DSM 22288 / NBRC 105244 / SMSP</strain>
    </source>
</reference>
<dbReference type="Pfam" id="PF00583">
    <property type="entry name" value="Acetyltransf_1"/>
    <property type="match status" value="1"/>
</dbReference>
<dbReference type="SUPFAM" id="SSF55729">
    <property type="entry name" value="Acyl-CoA N-acyltransferases (Nat)"/>
    <property type="match status" value="1"/>
</dbReference>
<dbReference type="CDD" id="cd04301">
    <property type="entry name" value="NAT_SF"/>
    <property type="match status" value="1"/>
</dbReference>
<dbReference type="KEGG" id="mfo:Metfor_0511"/>
<dbReference type="Proteomes" id="UP000010824">
    <property type="component" value="Chromosome"/>
</dbReference>
<dbReference type="Gene3D" id="3.40.630.30">
    <property type="match status" value="1"/>
</dbReference>
<dbReference type="PROSITE" id="PS51186">
    <property type="entry name" value="GNAT"/>
    <property type="match status" value="1"/>
</dbReference>
<accession>L0HCQ8</accession>